<feature type="region of interest" description="Disordered" evidence="2">
    <location>
        <begin position="217"/>
        <end position="315"/>
    </location>
</feature>
<accession>A0A8K0PH80</accession>
<name>A0A8K0PH80_9PEZI</name>
<reference evidence="3" key="1">
    <citation type="submission" date="2021-07" db="EMBL/GenBank/DDBJ databases">
        <title>Elsinoe batatas strain:CRI-CJ2 Genome sequencing and assembly.</title>
        <authorList>
            <person name="Huang L."/>
        </authorList>
    </citation>
    <scope>NUCLEOTIDE SEQUENCE</scope>
    <source>
        <strain evidence="3">CRI-CJ2</strain>
    </source>
</reference>
<keyword evidence="1" id="KW-0175">Coiled coil</keyword>
<feature type="compositionally biased region" description="Pro residues" evidence="2">
    <location>
        <begin position="301"/>
        <end position="315"/>
    </location>
</feature>
<dbReference type="OrthoDB" id="5427204at2759"/>
<feature type="region of interest" description="Disordered" evidence="2">
    <location>
        <begin position="1"/>
        <end position="81"/>
    </location>
</feature>
<dbReference type="Proteomes" id="UP000809789">
    <property type="component" value="Unassembled WGS sequence"/>
</dbReference>
<comment type="caution">
    <text evidence="3">The sequence shown here is derived from an EMBL/GenBank/DDBJ whole genome shotgun (WGS) entry which is preliminary data.</text>
</comment>
<feature type="compositionally biased region" description="Basic and acidic residues" evidence="2">
    <location>
        <begin position="33"/>
        <end position="44"/>
    </location>
</feature>
<evidence type="ECO:0000313" key="3">
    <source>
        <dbReference type="EMBL" id="KAG8627178.1"/>
    </source>
</evidence>
<feature type="compositionally biased region" description="Polar residues" evidence="2">
    <location>
        <begin position="267"/>
        <end position="278"/>
    </location>
</feature>
<feature type="compositionally biased region" description="Basic and acidic residues" evidence="2">
    <location>
        <begin position="1"/>
        <end position="11"/>
    </location>
</feature>
<feature type="compositionally biased region" description="Low complexity" evidence="2">
    <location>
        <begin position="57"/>
        <end position="70"/>
    </location>
</feature>
<proteinExistence type="predicted"/>
<gene>
    <name evidence="3" type="ORF">KVT40_004661</name>
</gene>
<evidence type="ECO:0000313" key="4">
    <source>
        <dbReference type="Proteomes" id="UP000809789"/>
    </source>
</evidence>
<keyword evidence="4" id="KW-1185">Reference proteome</keyword>
<protein>
    <submittedName>
        <fullName evidence="3">Uncharacterized protein</fullName>
    </submittedName>
</protein>
<dbReference type="AlphaFoldDB" id="A0A8K0PH80"/>
<dbReference type="EMBL" id="JAESVG020000005">
    <property type="protein sequence ID" value="KAG8627178.1"/>
    <property type="molecule type" value="Genomic_DNA"/>
</dbReference>
<dbReference type="Gene3D" id="1.10.287.1490">
    <property type="match status" value="1"/>
</dbReference>
<organism evidence="3 4">
    <name type="scientific">Elsinoe batatas</name>
    <dbReference type="NCBI Taxonomy" id="2601811"/>
    <lineage>
        <taxon>Eukaryota</taxon>
        <taxon>Fungi</taxon>
        <taxon>Dikarya</taxon>
        <taxon>Ascomycota</taxon>
        <taxon>Pezizomycotina</taxon>
        <taxon>Dothideomycetes</taxon>
        <taxon>Dothideomycetidae</taxon>
        <taxon>Myriangiales</taxon>
        <taxon>Elsinoaceae</taxon>
        <taxon>Elsinoe</taxon>
    </lineage>
</organism>
<feature type="coiled-coil region" evidence="1">
    <location>
        <begin position="364"/>
        <end position="412"/>
    </location>
</feature>
<feature type="region of interest" description="Disordered" evidence="2">
    <location>
        <begin position="463"/>
        <end position="482"/>
    </location>
</feature>
<feature type="compositionally biased region" description="Polar residues" evidence="2">
    <location>
        <begin position="220"/>
        <end position="233"/>
    </location>
</feature>
<sequence>MGDNFDTRAAEESTPMSTTQVARITSMHPYNIPRERKSPEDSQARFRPINVFGPPLSRTASSTSWTSATSKPDVPSIPLTRPVFDTRRDSLPSKAADSAALDFDRLSTVQPRATLAQGRALGITLPPLSGLEDSTKAPALPDTGCKTCKNFSVMAKDLSHVLSELSLELAKDMGSVATRFIPLHRPPKIPQPPDQAAASMDESLRLITSLKIDIQRFRSRSQPPLSADMSQRTPIAGPLRHNAGQDSDSELPRKRRRSLSPPPAMQRTLSATLSNPSPTLHPYQRLYESRTGTVDKSPARAPQPPLPSPNAAPPAMIPITPRPPGPEAASDLHRQLNQRTAALHALQSEHAALLSKLTRERTHITAIEKKASVAEREINSLTTTNEDLQEHIKSLESSVEEGEKKVADMRGDLGREKKQWRGMVENQTRLMERYMEEKKGWGVEKRGLEMVMEELKREVERLKDGGGGASEQGPTVLEDEEVDKRPAALVQKLWTTGPDVGKLKKEIQDLKDQIGVLRWTLSKTREDNATVREHTRKIMEAIAQSDEQAERALTSTV</sequence>
<evidence type="ECO:0000256" key="2">
    <source>
        <dbReference type="SAM" id="MobiDB-lite"/>
    </source>
</evidence>
<evidence type="ECO:0000256" key="1">
    <source>
        <dbReference type="SAM" id="Coils"/>
    </source>
</evidence>
<feature type="compositionally biased region" description="Polar residues" evidence="2">
    <location>
        <begin position="14"/>
        <end position="23"/>
    </location>
</feature>